<dbReference type="GO" id="GO:0005275">
    <property type="term" value="F:amine transmembrane transporter activity"/>
    <property type="evidence" value="ECO:0007669"/>
    <property type="project" value="TreeGrafter"/>
</dbReference>
<organism evidence="9 10">
    <name type="scientific">Glycomyces buryatensis</name>
    <dbReference type="NCBI Taxonomy" id="2570927"/>
    <lineage>
        <taxon>Bacteria</taxon>
        <taxon>Bacillati</taxon>
        <taxon>Actinomycetota</taxon>
        <taxon>Actinomycetes</taxon>
        <taxon>Glycomycetales</taxon>
        <taxon>Glycomycetaceae</taxon>
        <taxon>Glycomyces</taxon>
    </lineage>
</organism>
<evidence type="ECO:0000256" key="6">
    <source>
        <dbReference type="ARBA" id="ARBA00023136"/>
    </source>
</evidence>
<feature type="transmembrane region" description="Helical" evidence="7">
    <location>
        <begin position="131"/>
        <end position="156"/>
    </location>
</feature>
<dbReference type="GO" id="GO:0015226">
    <property type="term" value="F:carnitine transmembrane transporter activity"/>
    <property type="evidence" value="ECO:0007669"/>
    <property type="project" value="TreeGrafter"/>
</dbReference>
<dbReference type="FunFam" id="1.10.3720.10:FF:000001">
    <property type="entry name" value="Glycine betaine ABC transporter, permease"/>
    <property type="match status" value="1"/>
</dbReference>
<keyword evidence="5 7" id="KW-1133">Transmembrane helix</keyword>
<protein>
    <submittedName>
        <fullName evidence="9">ABC transporter permease subunit</fullName>
    </submittedName>
</protein>
<keyword evidence="4 7" id="KW-0812">Transmembrane</keyword>
<dbReference type="GO" id="GO:0043190">
    <property type="term" value="C:ATP-binding cassette (ABC) transporter complex"/>
    <property type="evidence" value="ECO:0007669"/>
    <property type="project" value="TreeGrafter"/>
</dbReference>
<dbReference type="CDD" id="cd06261">
    <property type="entry name" value="TM_PBP2"/>
    <property type="match status" value="1"/>
</dbReference>
<feature type="domain" description="ABC transmembrane type-1" evidence="8">
    <location>
        <begin position="84"/>
        <end position="263"/>
    </location>
</feature>
<comment type="subcellular location">
    <subcellularLocation>
        <location evidence="7">Cell membrane</location>
        <topology evidence="7">Multi-pass membrane protein</topology>
    </subcellularLocation>
    <subcellularLocation>
        <location evidence="1">Membrane</location>
        <topology evidence="1">Multi-pass membrane protein</topology>
    </subcellularLocation>
</comment>
<dbReference type="AlphaFoldDB" id="A0A4S8QI82"/>
<reference evidence="10" key="1">
    <citation type="submission" date="2019-04" db="EMBL/GenBank/DDBJ databases">
        <title>Nocardioides xinjiangensis sp. nov.</title>
        <authorList>
            <person name="Liu S."/>
        </authorList>
    </citation>
    <scope>NUCLEOTIDE SEQUENCE [LARGE SCALE GENOMIC DNA]</scope>
    <source>
        <strain evidence="10">18</strain>
    </source>
</reference>
<evidence type="ECO:0000259" key="8">
    <source>
        <dbReference type="PROSITE" id="PS50928"/>
    </source>
</evidence>
<feature type="transmembrane region" description="Helical" evidence="7">
    <location>
        <begin position="240"/>
        <end position="259"/>
    </location>
</feature>
<evidence type="ECO:0000256" key="2">
    <source>
        <dbReference type="ARBA" id="ARBA00022448"/>
    </source>
</evidence>
<dbReference type="OrthoDB" id="9815258at2"/>
<evidence type="ECO:0000256" key="3">
    <source>
        <dbReference type="ARBA" id="ARBA00022475"/>
    </source>
</evidence>
<proteinExistence type="inferred from homology"/>
<dbReference type="GO" id="GO:0015871">
    <property type="term" value="P:choline transport"/>
    <property type="evidence" value="ECO:0007669"/>
    <property type="project" value="TreeGrafter"/>
</dbReference>
<dbReference type="InterPro" id="IPR000515">
    <property type="entry name" value="MetI-like"/>
</dbReference>
<dbReference type="PANTHER" id="PTHR47737">
    <property type="entry name" value="GLYCINE BETAINE/PROLINE BETAINE TRANSPORT SYSTEM PERMEASE PROTEIN PROW"/>
    <property type="match status" value="1"/>
</dbReference>
<evidence type="ECO:0000313" key="10">
    <source>
        <dbReference type="Proteomes" id="UP000308760"/>
    </source>
</evidence>
<name>A0A4S8QI82_9ACTN</name>
<dbReference type="PANTHER" id="PTHR47737:SF1">
    <property type="entry name" value="GLYCINE BETAINE_PROLINE BETAINE TRANSPORT SYSTEM PERMEASE PROTEIN PROW"/>
    <property type="match status" value="1"/>
</dbReference>
<evidence type="ECO:0000256" key="4">
    <source>
        <dbReference type="ARBA" id="ARBA00022692"/>
    </source>
</evidence>
<feature type="transmembrane region" description="Helical" evidence="7">
    <location>
        <begin position="64"/>
        <end position="81"/>
    </location>
</feature>
<dbReference type="PROSITE" id="PS50928">
    <property type="entry name" value="ABC_TM1"/>
    <property type="match status" value="1"/>
</dbReference>
<feature type="transmembrane region" description="Helical" evidence="7">
    <location>
        <begin position="39"/>
        <end position="59"/>
    </location>
</feature>
<evidence type="ECO:0000256" key="7">
    <source>
        <dbReference type="RuleBase" id="RU363032"/>
    </source>
</evidence>
<keyword evidence="10" id="KW-1185">Reference proteome</keyword>
<dbReference type="Pfam" id="PF00528">
    <property type="entry name" value="BPD_transp_1"/>
    <property type="match status" value="1"/>
</dbReference>
<dbReference type="Gene3D" id="1.10.3720.10">
    <property type="entry name" value="MetI-like"/>
    <property type="match status" value="1"/>
</dbReference>
<gene>
    <name evidence="9" type="ORF">FAB82_05545</name>
</gene>
<comment type="caution">
    <text evidence="9">The sequence shown here is derived from an EMBL/GenBank/DDBJ whole genome shotgun (WGS) entry which is preliminary data.</text>
</comment>
<sequence length="280" mass="29515">MPFGDWLEAFVRWSRVAWAPMFDATTTGLTGLYQGFADGLLWLPSGLMVLLFAAIAYFARSWKLGLGIGIGMFIVAWMPYWEETMQTLAMVLVAAAIATVIAIPLGIAASENRAFSAVMRPILDLMQTLPAFVYLIPAVMFFSIGAVPGIIATIVFCMPPGVRLTELGLRQVDREVTEAGQAFGASPGEILARIKLPLALPTVMAGINQVIMLALSMVVIAGLVGGGGLGGVIVSSLGRLDMAAGFNAGLAVVLLAIFLDRVTQGLSDRTPVAKAALLAT</sequence>
<keyword evidence="2 7" id="KW-0813">Transport</keyword>
<evidence type="ECO:0000256" key="5">
    <source>
        <dbReference type="ARBA" id="ARBA00022989"/>
    </source>
</evidence>
<dbReference type="Proteomes" id="UP000308760">
    <property type="component" value="Unassembled WGS sequence"/>
</dbReference>
<evidence type="ECO:0000313" key="9">
    <source>
        <dbReference type="EMBL" id="THV42695.1"/>
    </source>
</evidence>
<keyword evidence="3" id="KW-1003">Cell membrane</keyword>
<feature type="transmembrane region" description="Helical" evidence="7">
    <location>
        <begin position="210"/>
        <end position="233"/>
    </location>
</feature>
<dbReference type="EMBL" id="STGY01000021">
    <property type="protein sequence ID" value="THV42695.1"/>
    <property type="molecule type" value="Genomic_DNA"/>
</dbReference>
<keyword evidence="6 7" id="KW-0472">Membrane</keyword>
<comment type="similarity">
    <text evidence="7">Belongs to the binding-protein-dependent transport system permease family.</text>
</comment>
<reference evidence="9 10" key="2">
    <citation type="submission" date="2019-05" db="EMBL/GenBank/DDBJ databases">
        <title>Glycomyces buryatensis sp. nov.</title>
        <authorList>
            <person name="Nikitina E."/>
        </authorList>
    </citation>
    <scope>NUCLEOTIDE SEQUENCE [LARGE SCALE GENOMIC DNA]</scope>
    <source>
        <strain evidence="9 10">18</strain>
    </source>
</reference>
<accession>A0A4S8QI82</accession>
<evidence type="ECO:0000256" key="1">
    <source>
        <dbReference type="ARBA" id="ARBA00004141"/>
    </source>
</evidence>
<dbReference type="GO" id="GO:0031460">
    <property type="term" value="P:glycine betaine transport"/>
    <property type="evidence" value="ECO:0007669"/>
    <property type="project" value="TreeGrafter"/>
</dbReference>
<feature type="transmembrane region" description="Helical" evidence="7">
    <location>
        <begin position="87"/>
        <end position="110"/>
    </location>
</feature>
<dbReference type="InterPro" id="IPR035906">
    <property type="entry name" value="MetI-like_sf"/>
</dbReference>
<dbReference type="SUPFAM" id="SSF161098">
    <property type="entry name" value="MetI-like"/>
    <property type="match status" value="1"/>
</dbReference>